<dbReference type="AlphaFoldDB" id="T1FDP9"/>
<name>T1FDP9_HELRO</name>
<evidence type="ECO:0000313" key="2">
    <source>
        <dbReference type="EMBL" id="ESN96966.1"/>
    </source>
</evidence>
<accession>T1FDP9</accession>
<evidence type="ECO:0000256" key="1">
    <source>
        <dbReference type="SAM" id="MobiDB-lite"/>
    </source>
</evidence>
<dbReference type="InParanoid" id="T1FDP9"/>
<dbReference type="Proteomes" id="UP000015101">
    <property type="component" value="Unassembled WGS sequence"/>
</dbReference>
<dbReference type="RefSeq" id="XP_009025087.1">
    <property type="nucleotide sequence ID" value="XM_009026839.1"/>
</dbReference>
<dbReference type="CTD" id="20206948"/>
<evidence type="ECO:0000313" key="3">
    <source>
        <dbReference type="EnsemblMetazoa" id="HelroP178770"/>
    </source>
</evidence>
<dbReference type="HOGENOM" id="CLU_2161077_0_0_1"/>
<reference evidence="2 4" key="2">
    <citation type="journal article" date="2013" name="Nature">
        <title>Insights into bilaterian evolution from three spiralian genomes.</title>
        <authorList>
            <person name="Simakov O."/>
            <person name="Marletaz F."/>
            <person name="Cho S.J."/>
            <person name="Edsinger-Gonzales E."/>
            <person name="Havlak P."/>
            <person name="Hellsten U."/>
            <person name="Kuo D.H."/>
            <person name="Larsson T."/>
            <person name="Lv J."/>
            <person name="Arendt D."/>
            <person name="Savage R."/>
            <person name="Osoegawa K."/>
            <person name="de Jong P."/>
            <person name="Grimwood J."/>
            <person name="Chapman J.A."/>
            <person name="Shapiro H."/>
            <person name="Aerts A."/>
            <person name="Otillar R.P."/>
            <person name="Terry A.Y."/>
            <person name="Boore J.L."/>
            <person name="Grigoriev I.V."/>
            <person name="Lindberg D.R."/>
            <person name="Seaver E.C."/>
            <person name="Weisblat D.A."/>
            <person name="Putnam N.H."/>
            <person name="Rokhsar D.S."/>
        </authorList>
    </citation>
    <scope>NUCLEOTIDE SEQUENCE</scope>
</reference>
<dbReference type="EMBL" id="AMQM01006551">
    <property type="status" value="NOT_ANNOTATED_CDS"/>
    <property type="molecule type" value="Genomic_DNA"/>
</dbReference>
<protein>
    <submittedName>
        <fullName evidence="2 3">Uncharacterized protein</fullName>
    </submittedName>
</protein>
<proteinExistence type="predicted"/>
<keyword evidence="4" id="KW-1185">Reference proteome</keyword>
<evidence type="ECO:0000313" key="4">
    <source>
        <dbReference type="Proteomes" id="UP000015101"/>
    </source>
</evidence>
<gene>
    <name evidence="3" type="primary">20206948</name>
    <name evidence="2" type="ORF">HELRODRAFT_178770</name>
</gene>
<organism evidence="3 4">
    <name type="scientific">Helobdella robusta</name>
    <name type="common">Californian leech</name>
    <dbReference type="NCBI Taxonomy" id="6412"/>
    <lineage>
        <taxon>Eukaryota</taxon>
        <taxon>Metazoa</taxon>
        <taxon>Spiralia</taxon>
        <taxon>Lophotrochozoa</taxon>
        <taxon>Annelida</taxon>
        <taxon>Clitellata</taxon>
        <taxon>Hirudinea</taxon>
        <taxon>Rhynchobdellida</taxon>
        <taxon>Glossiphoniidae</taxon>
        <taxon>Helobdella</taxon>
    </lineage>
</organism>
<sequence>MQFNYCRDILTISSSGLKSLKKRFSGAETPGKIFNKKGNPEKVETSENENILSGTETNVGERMFQPATAGTQSARTTFEARINENKHSLALRCSPIYRIMKQKLTQMLNSV</sequence>
<dbReference type="KEGG" id="hro:HELRODRAFT_178770"/>
<reference evidence="4" key="1">
    <citation type="submission" date="2012-12" db="EMBL/GenBank/DDBJ databases">
        <authorList>
            <person name="Hellsten U."/>
            <person name="Grimwood J."/>
            <person name="Chapman J.A."/>
            <person name="Shapiro H."/>
            <person name="Aerts A."/>
            <person name="Otillar R.P."/>
            <person name="Terry A.Y."/>
            <person name="Boore J.L."/>
            <person name="Simakov O."/>
            <person name="Marletaz F."/>
            <person name="Cho S.-J."/>
            <person name="Edsinger-Gonzales E."/>
            <person name="Havlak P."/>
            <person name="Kuo D.-H."/>
            <person name="Larsson T."/>
            <person name="Lv J."/>
            <person name="Arendt D."/>
            <person name="Savage R."/>
            <person name="Osoegawa K."/>
            <person name="de Jong P."/>
            <person name="Lindberg D.R."/>
            <person name="Seaver E.C."/>
            <person name="Weisblat D.A."/>
            <person name="Putnam N.H."/>
            <person name="Grigoriev I.V."/>
            <person name="Rokhsar D.S."/>
        </authorList>
    </citation>
    <scope>NUCLEOTIDE SEQUENCE</scope>
</reference>
<dbReference type="EnsemblMetazoa" id="HelroT178770">
    <property type="protein sequence ID" value="HelroP178770"/>
    <property type="gene ID" value="HelroG178770"/>
</dbReference>
<feature type="region of interest" description="Disordered" evidence="1">
    <location>
        <begin position="28"/>
        <end position="49"/>
    </location>
</feature>
<dbReference type="GeneID" id="20206948"/>
<dbReference type="EMBL" id="KB097487">
    <property type="protein sequence ID" value="ESN96966.1"/>
    <property type="molecule type" value="Genomic_DNA"/>
</dbReference>
<reference evidence="3" key="3">
    <citation type="submission" date="2015-06" db="UniProtKB">
        <authorList>
            <consortium name="EnsemblMetazoa"/>
        </authorList>
    </citation>
    <scope>IDENTIFICATION</scope>
</reference>